<protein>
    <submittedName>
        <fullName evidence="7">Simple sugar transport system permease protein</fullName>
    </submittedName>
</protein>
<evidence type="ECO:0000256" key="2">
    <source>
        <dbReference type="ARBA" id="ARBA00022475"/>
    </source>
</evidence>
<dbReference type="EMBL" id="JAGGKC010000024">
    <property type="protein sequence ID" value="MBP1920113.1"/>
    <property type="molecule type" value="Genomic_DNA"/>
</dbReference>
<organism evidence="7 8">
    <name type="scientific">Youngiibacter multivorans</name>
    <dbReference type="NCBI Taxonomy" id="937251"/>
    <lineage>
        <taxon>Bacteria</taxon>
        <taxon>Bacillati</taxon>
        <taxon>Bacillota</taxon>
        <taxon>Clostridia</taxon>
        <taxon>Eubacteriales</taxon>
        <taxon>Clostridiaceae</taxon>
        <taxon>Youngiibacter</taxon>
    </lineage>
</organism>
<feature type="transmembrane region" description="Helical" evidence="6">
    <location>
        <begin position="81"/>
        <end position="101"/>
    </location>
</feature>
<evidence type="ECO:0000313" key="8">
    <source>
        <dbReference type="Proteomes" id="UP001519271"/>
    </source>
</evidence>
<evidence type="ECO:0000256" key="5">
    <source>
        <dbReference type="ARBA" id="ARBA00023136"/>
    </source>
</evidence>
<feature type="transmembrane region" description="Helical" evidence="6">
    <location>
        <begin position="237"/>
        <end position="257"/>
    </location>
</feature>
<feature type="transmembrane region" description="Helical" evidence="6">
    <location>
        <begin position="56"/>
        <end position="74"/>
    </location>
</feature>
<keyword evidence="2" id="KW-1003">Cell membrane</keyword>
<dbReference type="Pfam" id="PF02653">
    <property type="entry name" value="BPD_transp_2"/>
    <property type="match status" value="1"/>
</dbReference>
<dbReference type="CDD" id="cd06580">
    <property type="entry name" value="TM_PBP1_transp_TpRbsC_like"/>
    <property type="match status" value="1"/>
</dbReference>
<keyword evidence="5 6" id="KW-0472">Membrane</keyword>
<dbReference type="RefSeq" id="WP_209460291.1">
    <property type="nucleotide sequence ID" value="NZ_JAGGKC010000024.1"/>
</dbReference>
<feature type="transmembrane region" description="Helical" evidence="6">
    <location>
        <begin position="107"/>
        <end position="131"/>
    </location>
</feature>
<dbReference type="InterPro" id="IPR001851">
    <property type="entry name" value="ABC_transp_permease"/>
</dbReference>
<feature type="transmembrane region" description="Helical" evidence="6">
    <location>
        <begin position="278"/>
        <end position="298"/>
    </location>
</feature>
<keyword evidence="3 6" id="KW-0812">Transmembrane</keyword>
<accession>A0ABS4G6B1</accession>
<feature type="transmembrane region" description="Helical" evidence="6">
    <location>
        <begin position="318"/>
        <end position="336"/>
    </location>
</feature>
<name>A0ABS4G6B1_9CLOT</name>
<evidence type="ECO:0000256" key="3">
    <source>
        <dbReference type="ARBA" id="ARBA00022692"/>
    </source>
</evidence>
<dbReference type="PANTHER" id="PTHR47089:SF1">
    <property type="entry name" value="GUANOSINE ABC TRANSPORTER PERMEASE PROTEIN NUPP"/>
    <property type="match status" value="1"/>
</dbReference>
<evidence type="ECO:0000256" key="4">
    <source>
        <dbReference type="ARBA" id="ARBA00022989"/>
    </source>
</evidence>
<keyword evidence="7" id="KW-0813">Transport</keyword>
<comment type="caution">
    <text evidence="7">The sequence shown here is derived from an EMBL/GenBank/DDBJ whole genome shotgun (WGS) entry which is preliminary data.</text>
</comment>
<gene>
    <name evidence="7" type="ORF">J2Z34_002611</name>
</gene>
<feature type="transmembrane region" description="Helical" evidence="6">
    <location>
        <begin position="189"/>
        <end position="207"/>
    </location>
</feature>
<evidence type="ECO:0000256" key="6">
    <source>
        <dbReference type="SAM" id="Phobius"/>
    </source>
</evidence>
<dbReference type="PANTHER" id="PTHR47089">
    <property type="entry name" value="ABC TRANSPORTER, PERMEASE PROTEIN"/>
    <property type="match status" value="1"/>
</dbReference>
<dbReference type="Proteomes" id="UP001519271">
    <property type="component" value="Unassembled WGS sequence"/>
</dbReference>
<sequence>MKTEKIMRSLLGILIPVLSAFLLGAVLILAIGEDPITTYRIMIEKSLLDPEGILKTLHLASPLILTGLAIAITFKANIFNMGVEGGAVLGGFFAGVAGFSLTGLSPAVHVTICLVVGMVTGMIYALVPAILKAYFKVDEMVVTLMLNYAVVVLVKYLSQGVFRDPASGYVATYAISDTAMFNKMFGSNLTMFFFISIAVFIILYVVFKKTKLGYEITAIGKNPEFAEAMGMKVSTNIVKIMLISGALSGLAGAGYLMSEKYRFTLDFSGNPGLGWDGMLIALLGSHNPVGVLIASIFYAALKTGSEYIGIYTNVPKDIVAIIQGILILFLSAKFIFERLKIAGKIKVKSKKAEAGQAVVKEGEKA</sequence>
<proteinExistence type="predicted"/>
<reference evidence="7 8" key="1">
    <citation type="submission" date="2021-03" db="EMBL/GenBank/DDBJ databases">
        <title>Genomic Encyclopedia of Type Strains, Phase IV (KMG-IV): sequencing the most valuable type-strain genomes for metagenomic binning, comparative biology and taxonomic classification.</title>
        <authorList>
            <person name="Goeker M."/>
        </authorList>
    </citation>
    <scope>NUCLEOTIDE SEQUENCE [LARGE SCALE GENOMIC DNA]</scope>
    <source>
        <strain evidence="7 8">DSM 6139</strain>
    </source>
</reference>
<evidence type="ECO:0000256" key="1">
    <source>
        <dbReference type="ARBA" id="ARBA00004651"/>
    </source>
</evidence>
<comment type="subcellular location">
    <subcellularLocation>
        <location evidence="1">Cell membrane</location>
        <topology evidence="1">Multi-pass membrane protein</topology>
    </subcellularLocation>
</comment>
<evidence type="ECO:0000313" key="7">
    <source>
        <dbReference type="EMBL" id="MBP1920113.1"/>
    </source>
</evidence>
<keyword evidence="8" id="KW-1185">Reference proteome</keyword>
<keyword evidence="4 6" id="KW-1133">Transmembrane helix</keyword>
<keyword evidence="7" id="KW-0762">Sugar transport</keyword>